<feature type="transmembrane region" description="Helical" evidence="1">
    <location>
        <begin position="206"/>
        <end position="229"/>
    </location>
</feature>
<keyword evidence="1" id="KW-1133">Transmembrane helix</keyword>
<keyword evidence="3" id="KW-0482">Metalloprotease</keyword>
<dbReference type="Pfam" id="PF02517">
    <property type="entry name" value="Rce1-like"/>
    <property type="match status" value="1"/>
</dbReference>
<dbReference type="RefSeq" id="WP_210654871.1">
    <property type="nucleotide sequence ID" value="NZ_JAGKQQ010000001.1"/>
</dbReference>
<reference evidence="3 4" key="1">
    <citation type="submission" date="2021-04" db="EMBL/GenBank/DDBJ databases">
        <authorList>
            <person name="Ivanova A."/>
        </authorList>
    </citation>
    <scope>NUCLEOTIDE SEQUENCE [LARGE SCALE GENOMIC DNA]</scope>
    <source>
        <strain evidence="3 4">G18</strain>
    </source>
</reference>
<accession>A0ABS5BSC2</accession>
<gene>
    <name evidence="3" type="ORF">J8F10_15095</name>
</gene>
<dbReference type="Proteomes" id="UP000676565">
    <property type="component" value="Unassembled WGS sequence"/>
</dbReference>
<dbReference type="GO" id="GO:0008237">
    <property type="term" value="F:metallopeptidase activity"/>
    <property type="evidence" value="ECO:0007669"/>
    <property type="project" value="UniProtKB-KW"/>
</dbReference>
<dbReference type="EC" id="3.4.24.-" evidence="3"/>
<keyword evidence="3" id="KW-0378">Hydrolase</keyword>
<evidence type="ECO:0000313" key="3">
    <source>
        <dbReference type="EMBL" id="MBP3956599.1"/>
    </source>
</evidence>
<keyword evidence="4" id="KW-1185">Reference proteome</keyword>
<organism evidence="3 4">
    <name type="scientific">Gemmata palustris</name>
    <dbReference type="NCBI Taxonomy" id="2822762"/>
    <lineage>
        <taxon>Bacteria</taxon>
        <taxon>Pseudomonadati</taxon>
        <taxon>Planctomycetota</taxon>
        <taxon>Planctomycetia</taxon>
        <taxon>Gemmatales</taxon>
        <taxon>Gemmataceae</taxon>
        <taxon>Gemmata</taxon>
    </lineage>
</organism>
<dbReference type="EMBL" id="JAGKQQ010000001">
    <property type="protein sequence ID" value="MBP3956599.1"/>
    <property type="molecule type" value="Genomic_DNA"/>
</dbReference>
<feature type="transmembrane region" description="Helical" evidence="1">
    <location>
        <begin position="12"/>
        <end position="34"/>
    </location>
</feature>
<evidence type="ECO:0000256" key="1">
    <source>
        <dbReference type="SAM" id="Phobius"/>
    </source>
</evidence>
<evidence type="ECO:0000313" key="4">
    <source>
        <dbReference type="Proteomes" id="UP000676565"/>
    </source>
</evidence>
<keyword evidence="3" id="KW-0645">Protease</keyword>
<proteinExistence type="predicted"/>
<protein>
    <submittedName>
        <fullName evidence="3">CPBP family intramembrane metalloprotease</fullName>
        <ecNumber evidence="3">3.4.24.-</ecNumber>
    </submittedName>
</protein>
<name>A0ABS5BSC2_9BACT</name>
<keyword evidence="1" id="KW-0812">Transmembrane</keyword>
<sequence length="238" mass="25946">MKSYLLATRHPWVCFLFLVPLLVAYEGGLFWLGGDQAARFRNGADAWFRWALEVFGAGHVLIAPAIVLGVMLVWSWWRWADRPEDPVTAWFGMAFESVLFAVVLWQFSRNFGPIIDGLGIKLQITVRTAPPTQILTFIGAGIYEEVLFRLGLFGGLVLVLRTIGIPGLVVVPAAACAAALAFAAAHHIGPYGEPMRADYFVFRTTAGLYFTVLFVARGFGIAVGAHAGYDVLVGVVVA</sequence>
<keyword evidence="1" id="KW-0472">Membrane</keyword>
<feature type="transmembrane region" description="Helical" evidence="1">
    <location>
        <begin position="163"/>
        <end position="185"/>
    </location>
</feature>
<feature type="domain" description="CAAX prenyl protease 2/Lysostaphin resistance protein A-like" evidence="2">
    <location>
        <begin position="133"/>
        <end position="231"/>
    </location>
</feature>
<comment type="caution">
    <text evidence="3">The sequence shown here is derived from an EMBL/GenBank/DDBJ whole genome shotgun (WGS) entry which is preliminary data.</text>
</comment>
<feature type="transmembrane region" description="Helical" evidence="1">
    <location>
        <begin position="54"/>
        <end position="77"/>
    </location>
</feature>
<dbReference type="InterPro" id="IPR003675">
    <property type="entry name" value="Rce1/LyrA-like_dom"/>
</dbReference>
<feature type="transmembrane region" description="Helical" evidence="1">
    <location>
        <begin position="89"/>
        <end position="108"/>
    </location>
</feature>
<evidence type="ECO:0000259" key="2">
    <source>
        <dbReference type="Pfam" id="PF02517"/>
    </source>
</evidence>